<protein>
    <submittedName>
        <fullName evidence="2">DinB family protein</fullName>
    </submittedName>
</protein>
<dbReference type="Pfam" id="PF12867">
    <property type="entry name" value="DinB_2"/>
    <property type="match status" value="1"/>
</dbReference>
<dbReference type="InterPro" id="IPR024775">
    <property type="entry name" value="DinB-like"/>
</dbReference>
<dbReference type="Proteomes" id="UP000640786">
    <property type="component" value="Unassembled WGS sequence"/>
</dbReference>
<feature type="domain" description="DinB-like" evidence="1">
    <location>
        <begin position="9"/>
        <end position="145"/>
    </location>
</feature>
<name>A0ABR8R9M2_9BACI</name>
<dbReference type="RefSeq" id="WP_151109909.1">
    <property type="nucleotide sequence ID" value="NZ_JACSQO010000004.1"/>
</dbReference>
<evidence type="ECO:0000313" key="2">
    <source>
        <dbReference type="EMBL" id="MBD7944414.1"/>
    </source>
</evidence>
<dbReference type="SUPFAM" id="SSF109854">
    <property type="entry name" value="DinB/YfiT-like putative metalloenzymes"/>
    <property type="match status" value="1"/>
</dbReference>
<evidence type="ECO:0000259" key="1">
    <source>
        <dbReference type="Pfam" id="PF12867"/>
    </source>
</evidence>
<proteinExistence type="predicted"/>
<organism evidence="2 3">
    <name type="scientific">Psychrobacillus faecigallinarum</name>
    <dbReference type="NCBI Taxonomy" id="2762235"/>
    <lineage>
        <taxon>Bacteria</taxon>
        <taxon>Bacillati</taxon>
        <taxon>Bacillota</taxon>
        <taxon>Bacilli</taxon>
        <taxon>Bacillales</taxon>
        <taxon>Bacillaceae</taxon>
        <taxon>Psychrobacillus</taxon>
    </lineage>
</organism>
<evidence type="ECO:0000313" key="3">
    <source>
        <dbReference type="Proteomes" id="UP000640786"/>
    </source>
</evidence>
<comment type="caution">
    <text evidence="2">The sequence shown here is derived from an EMBL/GenBank/DDBJ whole genome shotgun (WGS) entry which is preliminary data.</text>
</comment>
<dbReference type="Gene3D" id="1.20.120.450">
    <property type="entry name" value="dinb family like domain"/>
    <property type="match status" value="1"/>
</dbReference>
<reference evidence="2 3" key="1">
    <citation type="submission" date="2020-08" db="EMBL/GenBank/DDBJ databases">
        <title>A Genomic Blueprint of the Chicken Gut Microbiome.</title>
        <authorList>
            <person name="Gilroy R."/>
            <person name="Ravi A."/>
            <person name="Getino M."/>
            <person name="Pursley I."/>
            <person name="Horton D.L."/>
            <person name="Alikhan N.-F."/>
            <person name="Baker D."/>
            <person name="Gharbi K."/>
            <person name="Hall N."/>
            <person name="Watson M."/>
            <person name="Adriaenssens E.M."/>
            <person name="Foster-Nyarko E."/>
            <person name="Jarju S."/>
            <person name="Secka A."/>
            <person name="Antonio M."/>
            <person name="Oren A."/>
            <person name="Chaudhuri R."/>
            <person name="La Ragione R.M."/>
            <person name="Hildebrand F."/>
            <person name="Pallen M.J."/>
        </authorList>
    </citation>
    <scope>NUCLEOTIDE SEQUENCE [LARGE SCALE GENOMIC DNA]</scope>
    <source>
        <strain evidence="2 3">Sa2BUA9</strain>
    </source>
</reference>
<dbReference type="InterPro" id="IPR034660">
    <property type="entry name" value="DinB/YfiT-like"/>
</dbReference>
<sequence length="155" mass="18169">MEKIFYRHMDQVRELTLKAIKQIPENLADEIPNGFNNNIRWNFGHIAYTQEKLCFMLLGIEMGVPDTYETYFAAGTKPAEWRETPSTLEEIAQVLVEQSHRIKQTFPIEQSLPKPFTNKMGVTFNTSTEALLFSFYHEGIHMETIRRLYKLVSDY</sequence>
<accession>A0ABR8R9M2</accession>
<gene>
    <name evidence="2" type="ORF">H9650_09835</name>
</gene>
<dbReference type="EMBL" id="JACSQO010000004">
    <property type="protein sequence ID" value="MBD7944414.1"/>
    <property type="molecule type" value="Genomic_DNA"/>
</dbReference>
<keyword evidence="3" id="KW-1185">Reference proteome</keyword>